<evidence type="ECO:0000256" key="3">
    <source>
        <dbReference type="ARBA" id="ARBA00021563"/>
    </source>
</evidence>
<dbReference type="PATRIC" id="fig|1420583.3.peg.1573"/>
<sequence length="240" mass="25184">MMGLSLSRRMRIILLIMLALGLLLFLPMRVALGLAGLERLGVAAREVRGTVWSGRIDQLMLGNMPLGSVRAGLSPVSLLAGRARFDIGRTKGLADDVQGALTVGFGRIGVDDVTGAVPLGRTFAPLPVGSLMLEDVSAYYAGDRCGHAKGRVRARMAGQFPGLNLTQGLSGVVVCDGDALLLPLVSQSGMEKISLRIWRSGRYTAEMRIETADPALAATLGQAGFAGVGNAQLLKVEGTL</sequence>
<dbReference type="EMBL" id="JACT01000001">
    <property type="protein sequence ID" value="KMS58058.1"/>
    <property type="molecule type" value="Genomic_DNA"/>
</dbReference>
<keyword evidence="6" id="KW-0997">Cell inner membrane</keyword>
<evidence type="ECO:0000313" key="12">
    <source>
        <dbReference type="Proteomes" id="UP000052232"/>
    </source>
</evidence>
<keyword evidence="12" id="KW-1185">Reference proteome</keyword>
<evidence type="ECO:0000256" key="8">
    <source>
        <dbReference type="ARBA" id="ARBA00022927"/>
    </source>
</evidence>
<evidence type="ECO:0000256" key="4">
    <source>
        <dbReference type="ARBA" id="ARBA00022448"/>
    </source>
</evidence>
<dbReference type="GO" id="GO:0005886">
    <property type="term" value="C:plasma membrane"/>
    <property type="evidence" value="ECO:0007669"/>
    <property type="project" value="UniProtKB-SubCell"/>
</dbReference>
<evidence type="ECO:0000256" key="10">
    <source>
        <dbReference type="ARBA" id="ARBA00030772"/>
    </source>
</evidence>
<keyword evidence="4" id="KW-0813">Transport</keyword>
<evidence type="ECO:0000256" key="6">
    <source>
        <dbReference type="ARBA" id="ARBA00022519"/>
    </source>
</evidence>
<accession>A0A0J7Y3T0</accession>
<evidence type="ECO:0000256" key="2">
    <source>
        <dbReference type="ARBA" id="ARBA00007208"/>
    </source>
</evidence>
<dbReference type="GO" id="GO:0015627">
    <property type="term" value="C:type II protein secretion system complex"/>
    <property type="evidence" value="ECO:0007669"/>
    <property type="project" value="InterPro"/>
</dbReference>
<dbReference type="AlphaFoldDB" id="A0A0J7Y3T0"/>
<keyword evidence="5" id="KW-1003">Cell membrane</keyword>
<name>A0A0J7Y3T0_9SPHN</name>
<proteinExistence type="inferred from homology"/>
<comment type="subcellular location">
    <subcellularLocation>
        <location evidence="1">Cell inner membrane</location>
    </subcellularLocation>
</comment>
<dbReference type="InterPro" id="IPR022792">
    <property type="entry name" value="T2SS_protein-GspN"/>
</dbReference>
<evidence type="ECO:0000256" key="1">
    <source>
        <dbReference type="ARBA" id="ARBA00004533"/>
    </source>
</evidence>
<evidence type="ECO:0000256" key="9">
    <source>
        <dbReference type="ARBA" id="ARBA00023136"/>
    </source>
</evidence>
<gene>
    <name evidence="11" type="ORF">V473_07830</name>
</gene>
<dbReference type="GO" id="GO:0015628">
    <property type="term" value="P:protein secretion by the type II secretion system"/>
    <property type="evidence" value="ECO:0007669"/>
    <property type="project" value="InterPro"/>
</dbReference>
<keyword evidence="8" id="KW-0653">Protein transport</keyword>
<organism evidence="11 12">
    <name type="scientific">Sphingobium cupriresistens LL01</name>
    <dbReference type="NCBI Taxonomy" id="1420583"/>
    <lineage>
        <taxon>Bacteria</taxon>
        <taxon>Pseudomonadati</taxon>
        <taxon>Pseudomonadota</taxon>
        <taxon>Alphaproteobacteria</taxon>
        <taxon>Sphingomonadales</taxon>
        <taxon>Sphingomonadaceae</taxon>
        <taxon>Sphingobium</taxon>
    </lineage>
</organism>
<dbReference type="Proteomes" id="UP000052232">
    <property type="component" value="Unassembled WGS sequence"/>
</dbReference>
<comment type="caution">
    <text evidence="11">The sequence shown here is derived from an EMBL/GenBank/DDBJ whole genome shotgun (WGS) entry which is preliminary data.</text>
</comment>
<keyword evidence="7" id="KW-0812">Transmembrane</keyword>
<keyword evidence="9" id="KW-0472">Membrane</keyword>
<dbReference type="RefSeq" id="WP_066602152.1">
    <property type="nucleotide sequence ID" value="NZ_KQ130434.1"/>
</dbReference>
<evidence type="ECO:0000313" key="11">
    <source>
        <dbReference type="EMBL" id="KMS58058.1"/>
    </source>
</evidence>
<evidence type="ECO:0000256" key="7">
    <source>
        <dbReference type="ARBA" id="ARBA00022692"/>
    </source>
</evidence>
<dbReference type="Pfam" id="PF01203">
    <property type="entry name" value="T2SSN"/>
    <property type="match status" value="1"/>
</dbReference>
<comment type="similarity">
    <text evidence="2">Belongs to the GSP N family.</text>
</comment>
<reference evidence="11 12" key="1">
    <citation type="journal article" date="2015" name="G3 (Bethesda)">
        <title>Insights into Ongoing Evolution of the Hexachlorocyclohexane Catabolic Pathway from Comparative Genomics of Ten Sphingomonadaceae Strains.</title>
        <authorList>
            <person name="Pearce S.L."/>
            <person name="Oakeshott J.G."/>
            <person name="Pandey G."/>
        </authorList>
    </citation>
    <scope>NUCLEOTIDE SEQUENCE [LARGE SCALE GENOMIC DNA]</scope>
    <source>
        <strain evidence="11 12">LL01</strain>
    </source>
</reference>
<evidence type="ECO:0000256" key="5">
    <source>
        <dbReference type="ARBA" id="ARBA00022475"/>
    </source>
</evidence>
<protein>
    <recommendedName>
        <fullName evidence="3">Type II secretion system protein N</fullName>
    </recommendedName>
    <alternativeName>
        <fullName evidence="10">General secretion pathway protein N</fullName>
    </alternativeName>
</protein>
<dbReference type="STRING" id="1420583.V473_07830"/>